<keyword evidence="7" id="KW-0963">Cytoplasm</keyword>
<dbReference type="CDD" id="cd00808">
    <property type="entry name" value="GluRS_core"/>
    <property type="match status" value="1"/>
</dbReference>
<feature type="domain" description="Glutamyl/glutaminyl-tRNA synthetase class Ib catalytic" evidence="8">
    <location>
        <begin position="7"/>
        <end position="315"/>
    </location>
</feature>
<feature type="short sequence motif" description="'HIGH' region" evidence="7">
    <location>
        <begin position="14"/>
        <end position="24"/>
    </location>
</feature>
<dbReference type="Pfam" id="PF00749">
    <property type="entry name" value="tRNA-synt_1c"/>
    <property type="match status" value="1"/>
</dbReference>
<keyword evidence="6 7" id="KW-0030">Aminoacyl-tRNA synthetase</keyword>
<dbReference type="InterPro" id="IPR033910">
    <property type="entry name" value="GluRS_core"/>
</dbReference>
<dbReference type="EMBL" id="NJBO01000017">
    <property type="protein sequence ID" value="TKJ40575.1"/>
    <property type="molecule type" value="Genomic_DNA"/>
</dbReference>
<dbReference type="PANTHER" id="PTHR43311">
    <property type="entry name" value="GLUTAMATE--TRNA LIGASE"/>
    <property type="match status" value="1"/>
</dbReference>
<dbReference type="InterPro" id="IPR014729">
    <property type="entry name" value="Rossmann-like_a/b/a_fold"/>
</dbReference>
<proteinExistence type="inferred from homology"/>
<dbReference type="Proteomes" id="UP000317778">
    <property type="component" value="Unassembled WGS sequence"/>
</dbReference>
<comment type="catalytic activity">
    <reaction evidence="7">
        <text>tRNA(Glu) + L-glutamate + ATP = L-glutamyl-tRNA(Glu) + AMP + diphosphate</text>
        <dbReference type="Rhea" id="RHEA:23540"/>
        <dbReference type="Rhea" id="RHEA-COMP:9663"/>
        <dbReference type="Rhea" id="RHEA-COMP:9680"/>
        <dbReference type="ChEBI" id="CHEBI:29985"/>
        <dbReference type="ChEBI" id="CHEBI:30616"/>
        <dbReference type="ChEBI" id="CHEBI:33019"/>
        <dbReference type="ChEBI" id="CHEBI:78442"/>
        <dbReference type="ChEBI" id="CHEBI:78520"/>
        <dbReference type="ChEBI" id="CHEBI:456215"/>
        <dbReference type="EC" id="6.1.1.17"/>
    </reaction>
</comment>
<evidence type="ECO:0000256" key="6">
    <source>
        <dbReference type="ARBA" id="ARBA00023146"/>
    </source>
</evidence>
<keyword evidence="3 7" id="KW-0547">Nucleotide-binding</keyword>
<dbReference type="SUPFAM" id="SSF52374">
    <property type="entry name" value="Nucleotidylyl transferase"/>
    <property type="match status" value="1"/>
</dbReference>
<reference evidence="10 11" key="1">
    <citation type="submission" date="2017-06" db="EMBL/GenBank/DDBJ databases">
        <title>Novel microbial phyla capable of carbon fixation and sulfur reduction in deep-sea sediments.</title>
        <authorList>
            <person name="Huang J."/>
            <person name="Baker B."/>
            <person name="Wang Y."/>
        </authorList>
    </citation>
    <scope>NUCLEOTIDE SEQUENCE [LARGE SCALE GENOMIC DNA]</scope>
    <source>
        <strain evidence="10">B3_TA06</strain>
    </source>
</reference>
<keyword evidence="2 7" id="KW-0436">Ligase</keyword>
<comment type="subcellular location">
    <subcellularLocation>
        <location evidence="7">Cytoplasm</location>
    </subcellularLocation>
</comment>
<evidence type="ECO:0000313" key="10">
    <source>
        <dbReference type="EMBL" id="TKJ40575.1"/>
    </source>
</evidence>
<evidence type="ECO:0000256" key="7">
    <source>
        <dbReference type="HAMAP-Rule" id="MF_00022"/>
    </source>
</evidence>
<evidence type="ECO:0000256" key="5">
    <source>
        <dbReference type="ARBA" id="ARBA00022917"/>
    </source>
</evidence>
<dbReference type="AlphaFoldDB" id="A0A532V033"/>
<comment type="function">
    <text evidence="7">Catalyzes the attachment of glutamate to tRNA(Glu) in a two-step reaction: glutamate is first activated by ATP to form Glu-AMP and then transferred to the acceptor end of tRNA(Glu).</text>
</comment>
<dbReference type="InterPro" id="IPR049940">
    <property type="entry name" value="GluQ/Sye"/>
</dbReference>
<dbReference type="InterPro" id="IPR008925">
    <property type="entry name" value="aa_tRNA-synth_I_cd-bd_sf"/>
</dbReference>
<organism evidence="10 11">
    <name type="scientific">candidate division TA06 bacterium B3_TA06</name>
    <dbReference type="NCBI Taxonomy" id="2012487"/>
    <lineage>
        <taxon>Bacteria</taxon>
        <taxon>Bacteria division TA06</taxon>
    </lineage>
</organism>
<dbReference type="HAMAP" id="MF_00022">
    <property type="entry name" value="Glu_tRNA_synth_type1"/>
    <property type="match status" value="1"/>
</dbReference>
<dbReference type="InterPro" id="IPR045462">
    <property type="entry name" value="aa-tRNA-synth_I_cd-bd"/>
</dbReference>
<dbReference type="SUPFAM" id="SSF48163">
    <property type="entry name" value="An anticodon-binding domain of class I aminoacyl-tRNA synthetases"/>
    <property type="match status" value="1"/>
</dbReference>
<dbReference type="GO" id="GO:0008270">
    <property type="term" value="F:zinc ion binding"/>
    <property type="evidence" value="ECO:0007669"/>
    <property type="project" value="InterPro"/>
</dbReference>
<accession>A0A532V033</accession>
<dbReference type="GO" id="GO:0006424">
    <property type="term" value="P:glutamyl-tRNA aminoacylation"/>
    <property type="evidence" value="ECO:0007669"/>
    <property type="project" value="UniProtKB-UniRule"/>
</dbReference>
<evidence type="ECO:0000256" key="3">
    <source>
        <dbReference type="ARBA" id="ARBA00022741"/>
    </source>
</evidence>
<evidence type="ECO:0000259" key="8">
    <source>
        <dbReference type="Pfam" id="PF00749"/>
    </source>
</evidence>
<dbReference type="EC" id="6.1.1.17" evidence="7"/>
<comment type="caution">
    <text evidence="7">Lacks conserved residue(s) required for the propagation of feature annotation.</text>
</comment>
<dbReference type="InterPro" id="IPR004527">
    <property type="entry name" value="Glu-tRNA-ligase_bac/mito"/>
</dbReference>
<dbReference type="PANTHER" id="PTHR43311:SF2">
    <property type="entry name" value="GLUTAMATE--TRNA LIGASE, MITOCHONDRIAL-RELATED"/>
    <property type="match status" value="1"/>
</dbReference>
<comment type="subunit">
    <text evidence="7">Monomer.</text>
</comment>
<dbReference type="Gene3D" id="3.40.50.620">
    <property type="entry name" value="HUPs"/>
    <property type="match status" value="1"/>
</dbReference>
<dbReference type="InterPro" id="IPR020751">
    <property type="entry name" value="aa-tRNA-synth_I_codon-bd_sub2"/>
</dbReference>
<feature type="binding site" evidence="7">
    <location>
        <position position="249"/>
    </location>
    <ligand>
        <name>ATP</name>
        <dbReference type="ChEBI" id="CHEBI:30616"/>
    </ligand>
</feature>
<comment type="caution">
    <text evidence="10">The sequence shown here is derived from an EMBL/GenBank/DDBJ whole genome shotgun (WGS) entry which is preliminary data.</text>
</comment>
<dbReference type="FunFam" id="3.40.50.620:FF:000045">
    <property type="entry name" value="Glutamate--tRNA ligase, mitochondrial"/>
    <property type="match status" value="1"/>
</dbReference>
<dbReference type="GO" id="GO:0000049">
    <property type="term" value="F:tRNA binding"/>
    <property type="evidence" value="ECO:0007669"/>
    <property type="project" value="InterPro"/>
</dbReference>
<dbReference type="GO" id="GO:0005524">
    <property type="term" value="F:ATP binding"/>
    <property type="evidence" value="ECO:0007669"/>
    <property type="project" value="UniProtKB-UniRule"/>
</dbReference>
<protein>
    <recommendedName>
        <fullName evidence="7">Glutamate--tRNA ligase</fullName>
        <ecNumber evidence="7">6.1.1.17</ecNumber>
    </recommendedName>
    <alternativeName>
        <fullName evidence="7">Glutamyl-tRNA synthetase</fullName>
        <shortName evidence="7">GluRS</shortName>
    </alternativeName>
</protein>
<feature type="domain" description="Aminoacyl-tRNA synthetase class I anticodon-binding" evidence="9">
    <location>
        <begin position="329"/>
        <end position="476"/>
    </location>
</feature>
<keyword evidence="4 7" id="KW-0067">ATP-binding</keyword>
<dbReference type="Pfam" id="PF19269">
    <property type="entry name" value="Anticodon_2"/>
    <property type="match status" value="1"/>
</dbReference>
<comment type="similarity">
    <text evidence="1 7">Belongs to the class-I aminoacyl-tRNA synthetase family. Glutamate--tRNA ligase type 1 subfamily.</text>
</comment>
<evidence type="ECO:0000313" key="11">
    <source>
        <dbReference type="Proteomes" id="UP000317778"/>
    </source>
</evidence>
<evidence type="ECO:0000256" key="4">
    <source>
        <dbReference type="ARBA" id="ARBA00022840"/>
    </source>
</evidence>
<evidence type="ECO:0000256" key="2">
    <source>
        <dbReference type="ARBA" id="ARBA00022598"/>
    </source>
</evidence>
<keyword evidence="5 7" id="KW-0648">Protein biosynthesis</keyword>
<evidence type="ECO:0000256" key="1">
    <source>
        <dbReference type="ARBA" id="ARBA00007894"/>
    </source>
</evidence>
<dbReference type="InterPro" id="IPR000924">
    <property type="entry name" value="Glu/Gln-tRNA-synth"/>
</dbReference>
<sequence>MSEERSKVRVRIAPSPTGAIHVGLARSALYNYLFACSYGGTFVLRIEDTDVERSTEESAQAIIRGLGWLGITFDEGPYYQSQRMDIYQEYAEKLIASGHAYKCYCTPERLEAERKKADAQRRAWRYDRRCLNLTEEQKKEFEAEGIKPAIRFLVPEGKTTFTDLIHGSITREHKDIDDFVIVRSNGIPTYNFAVVADDHLMEISHVLRAVEHISNTTKQILLYQAFGWEIPAFAHLPLILGEDKKKLSKRHGAMSLEEFRRMGYLADAMVNFLALLGWSPGGDREIISRQELVALFSLERINTSNAIFDMKKLEWMNGEYLRAMGKEELLKVFQEWLDYQGITLPREYSSPDFLSKVLPLIAERSRTLAEVYDALLPYVCDDLTYDEEGLNKHFRKDPEAVKRWLLLYRERLEKLHEFNKETAEQVLRELVEELGIKAGEIIHPVRIAVTGRTVGPPLFNCLELLGRERVLERLANLPE</sequence>
<dbReference type="PRINTS" id="PR00987">
    <property type="entry name" value="TRNASYNTHGLU"/>
</dbReference>
<gene>
    <name evidence="7" type="primary">gltX</name>
    <name evidence="10" type="ORF">CEE36_09305</name>
</gene>
<name>A0A532V033_UNCT6</name>
<dbReference type="GO" id="GO:0005829">
    <property type="term" value="C:cytosol"/>
    <property type="evidence" value="ECO:0007669"/>
    <property type="project" value="TreeGrafter"/>
</dbReference>
<evidence type="ECO:0000259" key="9">
    <source>
        <dbReference type="Pfam" id="PF19269"/>
    </source>
</evidence>
<dbReference type="InterPro" id="IPR020058">
    <property type="entry name" value="Glu/Gln-tRNA-synth_Ib_cat-dom"/>
</dbReference>
<dbReference type="NCBIfam" id="TIGR00464">
    <property type="entry name" value="gltX_bact"/>
    <property type="match status" value="1"/>
</dbReference>
<dbReference type="GO" id="GO:0004818">
    <property type="term" value="F:glutamate-tRNA ligase activity"/>
    <property type="evidence" value="ECO:0007669"/>
    <property type="project" value="UniProtKB-UniRule"/>
</dbReference>
<dbReference type="Gene3D" id="1.10.10.350">
    <property type="match status" value="1"/>
</dbReference>
<feature type="short sequence motif" description="'KMSKS' region" evidence="7">
    <location>
        <begin position="246"/>
        <end position="250"/>
    </location>
</feature>